<organism evidence="1">
    <name type="scientific">uncultured Caudovirales phage</name>
    <dbReference type="NCBI Taxonomy" id="2100421"/>
    <lineage>
        <taxon>Viruses</taxon>
        <taxon>Duplodnaviria</taxon>
        <taxon>Heunggongvirae</taxon>
        <taxon>Uroviricota</taxon>
        <taxon>Caudoviricetes</taxon>
        <taxon>Peduoviridae</taxon>
        <taxon>Maltschvirus</taxon>
        <taxon>Maltschvirus maltsch</taxon>
    </lineage>
</organism>
<reference evidence="1" key="1">
    <citation type="submission" date="2020-04" db="EMBL/GenBank/DDBJ databases">
        <authorList>
            <person name="Chiriac C."/>
            <person name="Salcher M."/>
            <person name="Ghai R."/>
            <person name="Kavagutti S V."/>
        </authorList>
    </citation>
    <scope>NUCLEOTIDE SEQUENCE</scope>
</reference>
<sequence length="116" mass="12742">MNIGSSNLITYIKQPGEILPIDISFSKLHILPKGALEISSATASAKRWKRKLPNVVETANSFLTSTTPVILTPNKTSVRITLTGGDDGYDYQVTVSATFDNSAKLEQEIFVRVRED</sequence>
<evidence type="ECO:0000313" key="1">
    <source>
        <dbReference type="EMBL" id="CAB4141178.1"/>
    </source>
</evidence>
<dbReference type="Pfam" id="PF23148">
    <property type="entry name" value="Gp77"/>
    <property type="match status" value="1"/>
</dbReference>
<dbReference type="EMBL" id="LR796388">
    <property type="protein sequence ID" value="CAB4141178.1"/>
    <property type="molecule type" value="Genomic_DNA"/>
</dbReference>
<accession>A0A6J5M3H7</accession>
<protein>
    <submittedName>
        <fullName evidence="1">Uncharacterized protein</fullName>
    </submittedName>
</protein>
<name>A0A6J5M3H7_9CAUD</name>
<proteinExistence type="predicted"/>
<dbReference type="InterPro" id="IPR056928">
    <property type="entry name" value="Gp77-like"/>
</dbReference>
<gene>
    <name evidence="1" type="ORF">UFOVP410_17</name>
</gene>